<evidence type="ECO:0000259" key="1">
    <source>
        <dbReference type="PROSITE" id="PS51186"/>
    </source>
</evidence>
<dbReference type="RefSeq" id="WP_368635883.1">
    <property type="nucleotide sequence ID" value="NZ_JBFRHK010000003.1"/>
</dbReference>
<evidence type="ECO:0000313" key="2">
    <source>
        <dbReference type="EMBL" id="MEX3744975.1"/>
    </source>
</evidence>
<keyword evidence="2" id="KW-0012">Acyltransferase</keyword>
<keyword evidence="3" id="KW-1185">Reference proteome</keyword>
<accession>A0ABV3VVN4</accession>
<dbReference type="EC" id="2.3.-.-" evidence="2"/>
<dbReference type="PROSITE" id="PS51186">
    <property type="entry name" value="GNAT"/>
    <property type="match status" value="1"/>
</dbReference>
<dbReference type="CDD" id="cd04301">
    <property type="entry name" value="NAT_SF"/>
    <property type="match status" value="1"/>
</dbReference>
<organism evidence="2 3">
    <name type="scientific">Lysinibacillus xylanilyticus</name>
    <dbReference type="NCBI Taxonomy" id="582475"/>
    <lineage>
        <taxon>Bacteria</taxon>
        <taxon>Bacillati</taxon>
        <taxon>Bacillota</taxon>
        <taxon>Bacilli</taxon>
        <taxon>Bacillales</taxon>
        <taxon>Bacillaceae</taxon>
        <taxon>Lysinibacillus</taxon>
    </lineage>
</organism>
<sequence length="185" mass="21876">MERIILRRPQPTDTEELHTFFLLVIADTYAKEGLAELYDEQKNEWEIKKHYLKLDCDSQGEERFFWLAIHAETKKIVGTIEYGIANELIQKNVQEDLTDFPEIGTVFVHPSYQNRGIGTLLLQQMLTTLESKHSRGFCLDSGYKKAQLIWQKKFGKPDFLLEHYWGENSHHMIWKQTFPNIKEEE</sequence>
<dbReference type="Proteomes" id="UP001558534">
    <property type="component" value="Unassembled WGS sequence"/>
</dbReference>
<proteinExistence type="predicted"/>
<dbReference type="Gene3D" id="3.40.630.30">
    <property type="match status" value="1"/>
</dbReference>
<dbReference type="GO" id="GO:0016746">
    <property type="term" value="F:acyltransferase activity"/>
    <property type="evidence" value="ECO:0007669"/>
    <property type="project" value="UniProtKB-KW"/>
</dbReference>
<dbReference type="SUPFAM" id="SSF55729">
    <property type="entry name" value="Acyl-CoA N-acyltransferases (Nat)"/>
    <property type="match status" value="1"/>
</dbReference>
<comment type="caution">
    <text evidence="2">The sequence shown here is derived from an EMBL/GenBank/DDBJ whole genome shotgun (WGS) entry which is preliminary data.</text>
</comment>
<dbReference type="EMBL" id="JBFRHK010000003">
    <property type="protein sequence ID" value="MEX3744975.1"/>
    <property type="molecule type" value="Genomic_DNA"/>
</dbReference>
<name>A0ABV3VVN4_9BACI</name>
<protein>
    <submittedName>
        <fullName evidence="2">GNAT family N-acetyltransferase</fullName>
        <ecNumber evidence="2">2.3.-.-</ecNumber>
    </submittedName>
</protein>
<dbReference type="InterPro" id="IPR016181">
    <property type="entry name" value="Acyl_CoA_acyltransferase"/>
</dbReference>
<gene>
    <name evidence="2" type="ORF">AB1300_07470</name>
</gene>
<reference evidence="2 3" key="1">
    <citation type="submission" date="2024-07" db="EMBL/GenBank/DDBJ databases">
        <title>Characterization of a bacterium isolated from hydrolysated instant sea cucumber by whole-genome sequencing and metabolomics.</title>
        <authorList>
            <person name="Luo X."/>
            <person name="Zhang Z."/>
            <person name="Zheng Z."/>
            <person name="Zhang W."/>
            <person name="Ming T."/>
            <person name="Jiao L."/>
            <person name="Su X."/>
            <person name="Kong F."/>
            <person name="Xu J."/>
        </authorList>
    </citation>
    <scope>NUCLEOTIDE SEQUENCE [LARGE SCALE GENOMIC DNA]</scope>
    <source>
        <strain evidence="2 3">XL-2024</strain>
    </source>
</reference>
<evidence type="ECO:0000313" key="3">
    <source>
        <dbReference type="Proteomes" id="UP001558534"/>
    </source>
</evidence>
<keyword evidence="2" id="KW-0808">Transferase</keyword>
<dbReference type="InterPro" id="IPR000182">
    <property type="entry name" value="GNAT_dom"/>
</dbReference>
<dbReference type="Pfam" id="PF00583">
    <property type="entry name" value="Acetyltransf_1"/>
    <property type="match status" value="1"/>
</dbReference>
<feature type="domain" description="N-acetyltransferase" evidence="1">
    <location>
        <begin position="4"/>
        <end position="179"/>
    </location>
</feature>